<keyword evidence="1" id="KW-1133">Transmembrane helix</keyword>
<feature type="transmembrane region" description="Helical" evidence="1">
    <location>
        <begin position="21"/>
        <end position="38"/>
    </location>
</feature>
<feature type="domain" description="VWFA" evidence="2">
    <location>
        <begin position="93"/>
        <end position="326"/>
    </location>
</feature>
<keyword evidence="1" id="KW-0472">Membrane</keyword>
<dbReference type="EMBL" id="LCJR01000012">
    <property type="protein sequence ID" value="KKT82014.1"/>
    <property type="molecule type" value="Genomic_DNA"/>
</dbReference>
<dbReference type="CDD" id="cd00198">
    <property type="entry name" value="vWFA"/>
    <property type="match status" value="1"/>
</dbReference>
<evidence type="ECO:0000256" key="1">
    <source>
        <dbReference type="SAM" id="Phobius"/>
    </source>
</evidence>
<dbReference type="AlphaFoldDB" id="A0A0G1NCT8"/>
<evidence type="ECO:0000313" key="3">
    <source>
        <dbReference type="EMBL" id="KKT82014.1"/>
    </source>
</evidence>
<dbReference type="SUPFAM" id="SSF53300">
    <property type="entry name" value="vWA-like"/>
    <property type="match status" value="1"/>
</dbReference>
<gene>
    <name evidence="3" type="ORF">UW79_C0012G0024</name>
</gene>
<feature type="transmembrane region" description="Helical" evidence="1">
    <location>
        <begin position="360"/>
        <end position="391"/>
    </location>
</feature>
<protein>
    <recommendedName>
        <fullName evidence="2">VWFA domain-containing protein</fullName>
    </recommendedName>
</protein>
<dbReference type="Gene3D" id="3.40.50.410">
    <property type="entry name" value="von Willebrand factor, type A domain"/>
    <property type="match status" value="1"/>
</dbReference>
<evidence type="ECO:0000313" key="4">
    <source>
        <dbReference type="Proteomes" id="UP000034032"/>
    </source>
</evidence>
<accession>A0A0G1NCT8</accession>
<reference evidence="3 4" key="1">
    <citation type="journal article" date="2015" name="Nature">
        <title>rRNA introns, odd ribosomes, and small enigmatic genomes across a large radiation of phyla.</title>
        <authorList>
            <person name="Brown C.T."/>
            <person name="Hug L.A."/>
            <person name="Thomas B.C."/>
            <person name="Sharon I."/>
            <person name="Castelle C.J."/>
            <person name="Singh A."/>
            <person name="Wilkins M.J."/>
            <person name="Williams K.H."/>
            <person name="Banfield J.F."/>
        </authorList>
    </citation>
    <scope>NUCLEOTIDE SEQUENCE [LARGE SCALE GENOMIC DNA]</scope>
</reference>
<evidence type="ECO:0000259" key="2">
    <source>
        <dbReference type="PROSITE" id="PS50234"/>
    </source>
</evidence>
<dbReference type="InterPro" id="IPR002035">
    <property type="entry name" value="VWF_A"/>
</dbReference>
<sequence length="392" mass="43978">MTWQEIDLAKIYFAEPDRLRLLAFCSGFFILCLAAWILRISLRLKRTSGSRHPVFGTWRFWFFLIASTPFLIGAFAKPFTTKGLTVAKKSSVEAIFIIDSSSSMFLKDTGWSRIDIATREIAKLISSGAIRPGDRVALFLAGSIGSRRYPFTKDLDGFADQVSKVKRPKDFNSFDGIYWSSDMGEALQHIYQRIDRQDMADILGVEGWDDNWKPRVKANRFAILISDGDFFGNLKDNSQGLADAQKKFSQSIGEFQKRGIEIYSVGVGTARSIPLVDILQDYRAGVDYPPSLADELKDNFSMLNTDTLAFMSSATGGQGPFVIQSVKDNSVIFLSSAIDKYRSKSLEPYLQQEKRELWPYFIFVALALFIAGLGRYFALAGVVIVVIAWIAL</sequence>
<dbReference type="InterPro" id="IPR036465">
    <property type="entry name" value="vWFA_dom_sf"/>
</dbReference>
<proteinExistence type="predicted"/>
<dbReference type="PROSITE" id="PS50234">
    <property type="entry name" value="VWFA"/>
    <property type="match status" value="1"/>
</dbReference>
<organism evidence="3 4">
    <name type="scientific">Candidatus Yanofskybacteria bacterium GW2011_GWA2_44_9</name>
    <dbReference type="NCBI Taxonomy" id="1619025"/>
    <lineage>
        <taxon>Bacteria</taxon>
        <taxon>Candidatus Yanofskyibacteriota</taxon>
    </lineage>
</organism>
<keyword evidence="1" id="KW-0812">Transmembrane</keyword>
<dbReference type="Proteomes" id="UP000034032">
    <property type="component" value="Unassembled WGS sequence"/>
</dbReference>
<feature type="transmembrane region" description="Helical" evidence="1">
    <location>
        <begin position="58"/>
        <end position="76"/>
    </location>
</feature>
<comment type="caution">
    <text evidence="3">The sequence shown here is derived from an EMBL/GenBank/DDBJ whole genome shotgun (WGS) entry which is preliminary data.</text>
</comment>
<dbReference type="Pfam" id="PF13519">
    <property type="entry name" value="VWA_2"/>
    <property type="match status" value="1"/>
</dbReference>
<name>A0A0G1NCT8_9BACT</name>